<keyword evidence="2" id="KW-1185">Reference proteome</keyword>
<protein>
    <submittedName>
        <fullName evidence="1">Immunity 42 family protein</fullName>
    </submittedName>
</protein>
<dbReference type="Pfam" id="PF15593">
    <property type="entry name" value="Imm42"/>
    <property type="match status" value="1"/>
</dbReference>
<reference evidence="1" key="1">
    <citation type="submission" date="2022-06" db="EMBL/GenBank/DDBJ databases">
        <title>Complete genome of Pseudomonas hydrolytica DSWY01T.</title>
        <authorList>
            <person name="Jung J."/>
            <person name="Jeon C.O."/>
        </authorList>
    </citation>
    <scope>NUCLEOTIDE SEQUENCE</scope>
    <source>
        <strain evidence="1">DSWY01</strain>
    </source>
</reference>
<name>A0ABY5ABY5_9GAMM</name>
<gene>
    <name evidence="1" type="ORF">L1F06_007160</name>
</gene>
<dbReference type="Proteomes" id="UP001054897">
    <property type="component" value="Chromosome"/>
</dbReference>
<sequence>MIFGNKSDFAIEAMIEPHLEPPSEPWGRLCIWVSGTQIGDFDDPHCGLYNCHASFQEISKRLDALWTKELESLSDVEIWNFLDGTLYGHHGNIEIDDLRTLEETIRDAEKYSKFDFLTNWGEMFDRGGKSFILKPPSEHIKILNYDYKQEVVRTYRCTEFSFYRASREFSNWYSEQVRRLKA</sequence>
<dbReference type="EMBL" id="CP099397">
    <property type="protein sequence ID" value="USR41205.1"/>
    <property type="molecule type" value="Genomic_DNA"/>
</dbReference>
<dbReference type="GeneID" id="300080739"/>
<dbReference type="RefSeq" id="WP_129483864.1">
    <property type="nucleotide sequence ID" value="NZ_CP099397.1"/>
</dbReference>
<evidence type="ECO:0000313" key="1">
    <source>
        <dbReference type="EMBL" id="USR41205.1"/>
    </source>
</evidence>
<proteinExistence type="predicted"/>
<evidence type="ECO:0000313" key="2">
    <source>
        <dbReference type="Proteomes" id="UP001054897"/>
    </source>
</evidence>
<organism evidence="1 2">
    <name type="scientific">Ectopseudomonas hydrolytica</name>
    <dbReference type="NCBI Taxonomy" id="2493633"/>
    <lineage>
        <taxon>Bacteria</taxon>
        <taxon>Pseudomonadati</taxon>
        <taxon>Pseudomonadota</taxon>
        <taxon>Gammaproteobacteria</taxon>
        <taxon>Pseudomonadales</taxon>
        <taxon>Pseudomonadaceae</taxon>
        <taxon>Ectopseudomonas</taxon>
    </lineage>
</organism>
<accession>A0ABY5ABY5</accession>
<dbReference type="InterPro" id="IPR028958">
    <property type="entry name" value="Imm42"/>
</dbReference>